<dbReference type="InterPro" id="IPR016187">
    <property type="entry name" value="CTDL_fold"/>
</dbReference>
<evidence type="ECO:0000259" key="3">
    <source>
        <dbReference type="PROSITE" id="PS50041"/>
    </source>
</evidence>
<dbReference type="Gene3D" id="3.10.100.10">
    <property type="entry name" value="Mannose-Binding Protein A, subunit A"/>
    <property type="match status" value="2"/>
</dbReference>
<reference evidence="4 5" key="1">
    <citation type="submission" date="2021-06" db="EMBL/GenBank/DDBJ databases">
        <authorList>
            <person name="Palmer J.M."/>
        </authorList>
    </citation>
    <scope>NUCLEOTIDE SEQUENCE [LARGE SCALE GENOMIC DNA]</scope>
    <source>
        <strain evidence="4 5">XR_2019</strain>
        <tissue evidence="4">Muscle</tissue>
    </source>
</reference>
<dbReference type="InterPro" id="IPR018378">
    <property type="entry name" value="C-type_lectin_CS"/>
</dbReference>
<dbReference type="SMART" id="SM00034">
    <property type="entry name" value="CLECT"/>
    <property type="match status" value="2"/>
</dbReference>
<dbReference type="Proteomes" id="UP001444071">
    <property type="component" value="Unassembled WGS sequence"/>
</dbReference>
<evidence type="ECO:0000256" key="2">
    <source>
        <dbReference type="SAM" id="SignalP"/>
    </source>
</evidence>
<feature type="domain" description="C-type lectin" evidence="3">
    <location>
        <begin position="20"/>
        <end position="134"/>
    </location>
</feature>
<comment type="caution">
    <text evidence="4">The sequence shown here is derived from an EMBL/GenBank/DDBJ whole genome shotgun (WGS) entry which is preliminary data.</text>
</comment>
<accession>A0ABV0WU86</accession>
<dbReference type="PROSITE" id="PS50041">
    <property type="entry name" value="C_TYPE_LECTIN_2"/>
    <property type="match status" value="2"/>
</dbReference>
<feature type="signal peptide" evidence="2">
    <location>
        <begin position="1"/>
        <end position="19"/>
    </location>
</feature>
<dbReference type="InterPro" id="IPR001304">
    <property type="entry name" value="C-type_lectin-like"/>
</dbReference>
<dbReference type="PROSITE" id="PS00615">
    <property type="entry name" value="C_TYPE_LECTIN_1"/>
    <property type="match status" value="1"/>
</dbReference>
<feature type="chain" id="PRO_5046396002" description="C-type lectin domain-containing protein" evidence="2">
    <location>
        <begin position="20"/>
        <end position="317"/>
    </location>
</feature>
<gene>
    <name evidence="4" type="ORF">XENORESO_000989</name>
</gene>
<keyword evidence="1" id="KW-1015">Disulfide bond</keyword>
<evidence type="ECO:0000256" key="1">
    <source>
        <dbReference type="ARBA" id="ARBA00023157"/>
    </source>
</evidence>
<dbReference type="SUPFAM" id="SSF56436">
    <property type="entry name" value="C-type lectin-like"/>
    <property type="match status" value="2"/>
</dbReference>
<dbReference type="PANTHER" id="PTHR45784">
    <property type="entry name" value="C-TYPE LECTIN DOMAIN FAMILY 20 MEMBER A-RELATED"/>
    <property type="match status" value="1"/>
</dbReference>
<sequence>MGNAIELIILSGLCSLSLCVYQHQYVLFDTPKTWTQAQSFCRETCIDLATMEDMNAMDMVLQTVTDNYKDAIWIGLQKGIKPKWHWSLPDKHFYKDGERNYLKWKSIGSNNCALYSEGLLSTFSCIVDKQAVCFDKTKQGSAQYILSSQQMTWSAARDFCRKHYTDLVSLRNDEEYQAVQNVTNGVNVYVGLFRDPWEWSDLTNSSLRYWRETQLINPELTENCIALLKNESGKWGDRKCTEVQPFICKCETKLQFIKLRISHQDSVLDLNDPTVQNSILEQMKQRLSENVNGVIHLSWKNHSDGRVFIKDTEAHSP</sequence>
<feature type="domain" description="C-type lectin" evidence="3">
    <location>
        <begin position="139"/>
        <end position="249"/>
    </location>
</feature>
<evidence type="ECO:0000313" key="4">
    <source>
        <dbReference type="EMBL" id="MEQ2273198.1"/>
    </source>
</evidence>
<dbReference type="EMBL" id="JAHRIM010071225">
    <property type="protein sequence ID" value="MEQ2273198.1"/>
    <property type="molecule type" value="Genomic_DNA"/>
</dbReference>
<evidence type="ECO:0000313" key="5">
    <source>
        <dbReference type="Proteomes" id="UP001444071"/>
    </source>
</evidence>
<proteinExistence type="predicted"/>
<organism evidence="4 5">
    <name type="scientific">Xenotaenia resolanae</name>
    <dbReference type="NCBI Taxonomy" id="208358"/>
    <lineage>
        <taxon>Eukaryota</taxon>
        <taxon>Metazoa</taxon>
        <taxon>Chordata</taxon>
        <taxon>Craniata</taxon>
        <taxon>Vertebrata</taxon>
        <taxon>Euteleostomi</taxon>
        <taxon>Actinopterygii</taxon>
        <taxon>Neopterygii</taxon>
        <taxon>Teleostei</taxon>
        <taxon>Neoteleostei</taxon>
        <taxon>Acanthomorphata</taxon>
        <taxon>Ovalentaria</taxon>
        <taxon>Atherinomorphae</taxon>
        <taxon>Cyprinodontiformes</taxon>
        <taxon>Goodeidae</taxon>
        <taxon>Xenotaenia</taxon>
    </lineage>
</organism>
<keyword evidence="5" id="KW-1185">Reference proteome</keyword>
<name>A0ABV0WU86_9TELE</name>
<dbReference type="Pfam" id="PF00059">
    <property type="entry name" value="Lectin_C"/>
    <property type="match status" value="2"/>
</dbReference>
<dbReference type="InterPro" id="IPR016186">
    <property type="entry name" value="C-type_lectin-like/link_sf"/>
</dbReference>
<protein>
    <recommendedName>
        <fullName evidence="3">C-type lectin domain-containing protein</fullName>
    </recommendedName>
</protein>
<keyword evidence="2" id="KW-0732">Signal</keyword>
<dbReference type="PANTHER" id="PTHR45784:SF3">
    <property type="entry name" value="C-TYPE LECTIN DOMAIN FAMILY 4 MEMBER K-LIKE-RELATED"/>
    <property type="match status" value="1"/>
</dbReference>